<dbReference type="KEGG" id="thas:C6Y53_11135"/>
<keyword evidence="2" id="KW-1185">Reference proteome</keyword>
<proteinExistence type="predicted"/>
<evidence type="ECO:0000313" key="1">
    <source>
        <dbReference type="EMBL" id="AVO38204.2"/>
    </source>
</evidence>
<dbReference type="Proteomes" id="UP000237655">
    <property type="component" value="Chromosome"/>
</dbReference>
<dbReference type="EMBL" id="CP027665">
    <property type="protein sequence ID" value="AVO38204.2"/>
    <property type="molecule type" value="Genomic_DNA"/>
</dbReference>
<accession>A0A2S0MQQ6</accession>
<sequence>MLRKLHTVREVASELGQAASRVEDAYREGDAPYEVDITGRLLGAVVERLDGRSIKGLKWRAKQFKTGRDSAAEEKRVGADFMGVLDIDLDEYSVTKGFLVQAKRAEPRKPIDDWKRLEDQLEKMLAISPASFLFVYSRERGIRAFPAVSVLGLKSRDVFDLYDRSFERFFEEHLECFIGDRELSVPTMQAALSGDAPSERVLYVGATDKRETRLDQW</sequence>
<organism evidence="1 2">
    <name type="scientific">Pukyongiella litopenaei</name>
    <dbReference type="NCBI Taxonomy" id="2605946"/>
    <lineage>
        <taxon>Bacteria</taxon>
        <taxon>Pseudomonadati</taxon>
        <taxon>Pseudomonadota</taxon>
        <taxon>Alphaproteobacteria</taxon>
        <taxon>Rhodobacterales</taxon>
        <taxon>Paracoccaceae</taxon>
        <taxon>Pukyongiella</taxon>
    </lineage>
</organism>
<dbReference type="RefSeq" id="WP_149615516.1">
    <property type="nucleotide sequence ID" value="NZ_CP027665.1"/>
</dbReference>
<dbReference type="AlphaFoldDB" id="A0A2S0MQQ6"/>
<evidence type="ECO:0008006" key="3">
    <source>
        <dbReference type="Google" id="ProtNLM"/>
    </source>
</evidence>
<gene>
    <name evidence="1" type="ORF">C6Y53_11135</name>
</gene>
<evidence type="ECO:0000313" key="2">
    <source>
        <dbReference type="Proteomes" id="UP000237655"/>
    </source>
</evidence>
<protein>
    <recommendedName>
        <fullName evidence="3">Restriction endonuclease</fullName>
    </recommendedName>
</protein>
<name>A0A2S0MQQ6_9RHOB</name>
<reference evidence="2" key="1">
    <citation type="submission" date="2018-03" db="EMBL/GenBank/DDBJ databases">
        <title>Genomic analysis of the strain SH-1 isolated from shrimp intestine.</title>
        <authorList>
            <person name="Kim Y.-S."/>
            <person name="Kim S.-E."/>
            <person name="Kim K.-H."/>
        </authorList>
    </citation>
    <scope>NUCLEOTIDE SEQUENCE [LARGE SCALE GENOMIC DNA]</scope>
    <source>
        <strain evidence="2">SH-1</strain>
    </source>
</reference>